<comment type="catalytic activity">
    <reaction evidence="9">
        <text>O-phospho-L-threonine + H(+) = (R)-1-aminopropan-2-yl phosphate + CO2</text>
        <dbReference type="Rhea" id="RHEA:11492"/>
        <dbReference type="ChEBI" id="CHEBI:15378"/>
        <dbReference type="ChEBI" id="CHEBI:16526"/>
        <dbReference type="ChEBI" id="CHEBI:58563"/>
        <dbReference type="ChEBI" id="CHEBI:58675"/>
        <dbReference type="EC" id="4.1.1.81"/>
    </reaction>
</comment>
<evidence type="ECO:0000256" key="7">
    <source>
        <dbReference type="ARBA" id="ARBA00023239"/>
    </source>
</evidence>
<dbReference type="GO" id="GO:0048472">
    <property type="term" value="F:threonine-phosphate decarboxylase activity"/>
    <property type="evidence" value="ECO:0007669"/>
    <property type="project" value="UniProtKB-EC"/>
</dbReference>
<evidence type="ECO:0000313" key="12">
    <source>
        <dbReference type="Proteomes" id="UP001254608"/>
    </source>
</evidence>
<accession>A0ABU2WH55</accession>
<dbReference type="InterPro" id="IPR015424">
    <property type="entry name" value="PyrdxlP-dep_Trfase"/>
</dbReference>
<dbReference type="PANTHER" id="PTHR42885:SF1">
    <property type="entry name" value="THREONINE-PHOSPHATE DECARBOXYLASE"/>
    <property type="match status" value="1"/>
</dbReference>
<dbReference type="SUPFAM" id="SSF53383">
    <property type="entry name" value="PLP-dependent transferases"/>
    <property type="match status" value="1"/>
</dbReference>
<dbReference type="NCBIfam" id="TIGR01140">
    <property type="entry name" value="L_thr_O3P_dcar"/>
    <property type="match status" value="1"/>
</dbReference>
<dbReference type="EC" id="4.1.1.81" evidence="4"/>
<gene>
    <name evidence="11" type="primary">cobD</name>
    <name evidence="11" type="ORF">RM530_07525</name>
</gene>
<evidence type="ECO:0000256" key="3">
    <source>
        <dbReference type="ARBA" id="ARBA00004953"/>
    </source>
</evidence>
<evidence type="ECO:0000256" key="1">
    <source>
        <dbReference type="ARBA" id="ARBA00001933"/>
    </source>
</evidence>
<dbReference type="Gene3D" id="3.40.640.10">
    <property type="entry name" value="Type I PLP-dependent aspartate aminotransferase-like (Major domain)"/>
    <property type="match status" value="1"/>
</dbReference>
<sequence>MLEHGGRLRRAAHDFGIPVEPWLDLSTGISPHSWAVERAFDIPPQSWSRLPEDEDGLAEAAQDHYGAAALPVAGSQAAIQALPGLRAPCRVAVLAPTYAEHEQAWRRAGHALATVTIEQLETGIDCVDVLVVVNPNNPDGRHIAPSRLRDWHARLSARGGWLIVDEAFVDATPELSIAGPQLPDGLIVLRSLGKFFGLAGARVGFVLAAPALRVVLAEALGPWTLSGPSRVLASAALRDRQWRRAQRQRLAWDSARLRDLLGNYGLVAAGGTALFQWVPTGDADAIALALARSGILVRRFSGLGLRFGLPGLDDDWRRLGLALAGLRRSAA</sequence>
<evidence type="ECO:0000256" key="6">
    <source>
        <dbReference type="ARBA" id="ARBA00022898"/>
    </source>
</evidence>
<dbReference type="InterPro" id="IPR015422">
    <property type="entry name" value="PyrdxlP-dep_Trfase_small"/>
</dbReference>
<dbReference type="Proteomes" id="UP001254608">
    <property type="component" value="Unassembled WGS sequence"/>
</dbReference>
<keyword evidence="12" id="KW-1185">Reference proteome</keyword>
<dbReference type="PROSITE" id="PS00105">
    <property type="entry name" value="AA_TRANSFER_CLASS_1"/>
    <property type="match status" value="1"/>
</dbReference>
<evidence type="ECO:0000313" key="11">
    <source>
        <dbReference type="EMBL" id="MDT0497213.1"/>
    </source>
</evidence>
<dbReference type="InterPro" id="IPR015421">
    <property type="entry name" value="PyrdxlP-dep_Trfase_major"/>
</dbReference>
<dbReference type="PANTHER" id="PTHR42885">
    <property type="entry name" value="HISTIDINOL-PHOSPHATE AMINOTRANSFERASE-RELATED"/>
    <property type="match status" value="1"/>
</dbReference>
<comment type="cofactor">
    <cofactor evidence="1">
        <name>pyridoxal 5'-phosphate</name>
        <dbReference type="ChEBI" id="CHEBI:597326"/>
    </cofactor>
</comment>
<evidence type="ECO:0000256" key="9">
    <source>
        <dbReference type="ARBA" id="ARBA00048531"/>
    </source>
</evidence>
<keyword evidence="6" id="KW-0663">Pyridoxal phosphate</keyword>
<evidence type="ECO:0000256" key="2">
    <source>
        <dbReference type="ARBA" id="ARBA00003444"/>
    </source>
</evidence>
<dbReference type="CDD" id="cd00609">
    <property type="entry name" value="AAT_like"/>
    <property type="match status" value="1"/>
</dbReference>
<dbReference type="Pfam" id="PF00155">
    <property type="entry name" value="Aminotran_1_2"/>
    <property type="match status" value="1"/>
</dbReference>
<dbReference type="InterPro" id="IPR005860">
    <property type="entry name" value="CobD"/>
</dbReference>
<reference evidence="11 12" key="1">
    <citation type="submission" date="2023-09" db="EMBL/GenBank/DDBJ databases">
        <authorList>
            <person name="Rey-Velasco X."/>
        </authorList>
    </citation>
    <scope>NUCLEOTIDE SEQUENCE [LARGE SCALE GENOMIC DNA]</scope>
    <source>
        <strain evidence="11 12">W345</strain>
    </source>
</reference>
<dbReference type="Gene3D" id="3.90.1150.10">
    <property type="entry name" value="Aspartate Aminotransferase, domain 1"/>
    <property type="match status" value="1"/>
</dbReference>
<keyword evidence="5" id="KW-0169">Cobalamin biosynthesis</keyword>
<evidence type="ECO:0000256" key="8">
    <source>
        <dbReference type="ARBA" id="ARBA00029996"/>
    </source>
</evidence>
<protein>
    <recommendedName>
        <fullName evidence="4">threonine-phosphate decarboxylase</fullName>
        <ecNumber evidence="4">4.1.1.81</ecNumber>
    </recommendedName>
    <alternativeName>
        <fullName evidence="8">L-threonine-O-3-phosphate decarboxylase</fullName>
    </alternativeName>
</protein>
<comment type="function">
    <text evidence="2">Decarboxylates L-threonine-O-3-phosphate to yield (R)-1-amino-2-propanol O-2-phosphate, the precursor for the linkage between the nucleotide loop and the corrin ring in cobalamin.</text>
</comment>
<organism evidence="11 12">
    <name type="scientific">Banduia mediterranea</name>
    <dbReference type="NCBI Taxonomy" id="3075609"/>
    <lineage>
        <taxon>Bacteria</taxon>
        <taxon>Pseudomonadati</taxon>
        <taxon>Pseudomonadota</taxon>
        <taxon>Gammaproteobacteria</taxon>
        <taxon>Nevskiales</taxon>
        <taxon>Algiphilaceae</taxon>
        <taxon>Banduia</taxon>
    </lineage>
</organism>
<dbReference type="RefSeq" id="WP_311364605.1">
    <property type="nucleotide sequence ID" value="NZ_JAVRIC010000008.1"/>
</dbReference>
<keyword evidence="7 11" id="KW-0456">Lyase</keyword>
<name>A0ABU2WH55_9GAMM</name>
<feature type="domain" description="Aminotransferase class I/classII large" evidence="10">
    <location>
        <begin position="67"/>
        <end position="305"/>
    </location>
</feature>
<comment type="caution">
    <text evidence="11">The sequence shown here is derived from an EMBL/GenBank/DDBJ whole genome shotgun (WGS) entry which is preliminary data.</text>
</comment>
<dbReference type="EMBL" id="JAVRIC010000008">
    <property type="protein sequence ID" value="MDT0497213.1"/>
    <property type="molecule type" value="Genomic_DNA"/>
</dbReference>
<dbReference type="InterPro" id="IPR004839">
    <property type="entry name" value="Aminotransferase_I/II_large"/>
</dbReference>
<evidence type="ECO:0000256" key="5">
    <source>
        <dbReference type="ARBA" id="ARBA00022573"/>
    </source>
</evidence>
<comment type="pathway">
    <text evidence="3">Cofactor biosynthesis; adenosylcobalamin biosynthesis.</text>
</comment>
<evidence type="ECO:0000259" key="10">
    <source>
        <dbReference type="Pfam" id="PF00155"/>
    </source>
</evidence>
<proteinExistence type="predicted"/>
<dbReference type="InterPro" id="IPR004838">
    <property type="entry name" value="NHTrfase_class1_PyrdxlP-BS"/>
</dbReference>
<evidence type="ECO:0000256" key="4">
    <source>
        <dbReference type="ARBA" id="ARBA00012285"/>
    </source>
</evidence>